<gene>
    <name evidence="1" type="ORF">SPAPADRAFT_59916</name>
</gene>
<dbReference type="KEGG" id="spaa:SPAPADRAFT_59916"/>
<reference evidence="1 2" key="1">
    <citation type="journal article" date="2011" name="Proc. Natl. Acad. Sci. U.S.A.">
        <title>Comparative genomics of xylose-fermenting fungi for enhanced biofuel production.</title>
        <authorList>
            <person name="Wohlbach D.J."/>
            <person name="Kuo A."/>
            <person name="Sato T.K."/>
            <person name="Potts K.M."/>
            <person name="Salamov A.A."/>
            <person name="LaButti K.M."/>
            <person name="Sun H."/>
            <person name="Clum A."/>
            <person name="Pangilinan J.L."/>
            <person name="Lindquist E.A."/>
            <person name="Lucas S."/>
            <person name="Lapidus A."/>
            <person name="Jin M."/>
            <person name="Gunawan C."/>
            <person name="Balan V."/>
            <person name="Dale B.E."/>
            <person name="Jeffries T.W."/>
            <person name="Zinkel R."/>
            <person name="Barry K.W."/>
            <person name="Grigoriev I.V."/>
            <person name="Gasch A.P."/>
        </authorList>
    </citation>
    <scope>NUCLEOTIDE SEQUENCE [LARGE SCALE GENOMIC DNA]</scope>
    <source>
        <strain evidence="2">NRRL Y-27907 / 11-Y1</strain>
    </source>
</reference>
<dbReference type="STRING" id="619300.G3AIR8"/>
<dbReference type="Proteomes" id="UP000000709">
    <property type="component" value="Unassembled WGS sequence"/>
</dbReference>
<proteinExistence type="predicted"/>
<keyword evidence="2" id="KW-1185">Reference proteome</keyword>
<dbReference type="EMBL" id="GL996500">
    <property type="protein sequence ID" value="EGW34484.1"/>
    <property type="molecule type" value="Genomic_DNA"/>
</dbReference>
<dbReference type="OrthoDB" id="1879at2759"/>
<accession>G3AIR8</accession>
<dbReference type="AlphaFoldDB" id="G3AIR8"/>
<evidence type="ECO:0000313" key="2">
    <source>
        <dbReference type="Proteomes" id="UP000000709"/>
    </source>
</evidence>
<evidence type="ECO:0000313" key="1">
    <source>
        <dbReference type="EMBL" id="EGW34484.1"/>
    </source>
</evidence>
<name>G3AIR8_SPAPN</name>
<dbReference type="GeneID" id="18873133"/>
<dbReference type="HOGENOM" id="CLU_1205406_0_0_1"/>
<dbReference type="RefSeq" id="XP_007374068.1">
    <property type="nucleotide sequence ID" value="XM_007374006.1"/>
</dbReference>
<protein>
    <submittedName>
        <fullName evidence="1">Uncharacterized protein</fullName>
    </submittedName>
</protein>
<dbReference type="InParanoid" id="G3AIR8"/>
<organism evidence="2">
    <name type="scientific">Spathaspora passalidarum (strain NRRL Y-27907 / 11-Y1)</name>
    <dbReference type="NCBI Taxonomy" id="619300"/>
    <lineage>
        <taxon>Eukaryota</taxon>
        <taxon>Fungi</taxon>
        <taxon>Dikarya</taxon>
        <taxon>Ascomycota</taxon>
        <taxon>Saccharomycotina</taxon>
        <taxon>Pichiomycetes</taxon>
        <taxon>Debaryomycetaceae</taxon>
        <taxon>Spathaspora</taxon>
    </lineage>
</organism>
<dbReference type="eggNOG" id="ENOG502TDMX">
    <property type="taxonomic scope" value="Eukaryota"/>
</dbReference>
<sequence>MWILPAVIFWNCDSSTLPLILRKQPSAMKVIVVNGELLDYFPSKNITYLSASKVNTDSFNPGFVFKNQLLSVKSQVEEAEYCVLLYFYMRLLGYPPESILIWVSCRRMEILIGEVVSSKPDLKKKLGTPEILYNKSGEHDYVRVSYSIISMFSDEGYTEVDFSGKQGNYFVSSVLQRDSKLLQNTRLGPGNDLCIVKGETFGAKQERSLKGQEHKLKGISQLEKMVRSLE</sequence>